<name>A0A5C7IIR9_9ROSI</name>
<gene>
    <name evidence="1" type="ORF">EZV62_003904</name>
</gene>
<keyword evidence="2" id="KW-1185">Reference proteome</keyword>
<dbReference type="EMBL" id="VAHF01000002">
    <property type="protein sequence ID" value="TXG68969.1"/>
    <property type="molecule type" value="Genomic_DNA"/>
</dbReference>
<accession>A0A5C7IIR9</accession>
<dbReference type="AlphaFoldDB" id="A0A5C7IIR9"/>
<organism evidence="1 2">
    <name type="scientific">Acer yangbiense</name>
    <dbReference type="NCBI Taxonomy" id="1000413"/>
    <lineage>
        <taxon>Eukaryota</taxon>
        <taxon>Viridiplantae</taxon>
        <taxon>Streptophyta</taxon>
        <taxon>Embryophyta</taxon>
        <taxon>Tracheophyta</taxon>
        <taxon>Spermatophyta</taxon>
        <taxon>Magnoliopsida</taxon>
        <taxon>eudicotyledons</taxon>
        <taxon>Gunneridae</taxon>
        <taxon>Pentapetalae</taxon>
        <taxon>rosids</taxon>
        <taxon>malvids</taxon>
        <taxon>Sapindales</taxon>
        <taxon>Sapindaceae</taxon>
        <taxon>Hippocastanoideae</taxon>
        <taxon>Acereae</taxon>
        <taxon>Acer</taxon>
    </lineage>
</organism>
<reference evidence="2" key="1">
    <citation type="journal article" date="2019" name="Gigascience">
        <title>De novo genome assembly of the endangered Acer yangbiense, a plant species with extremely small populations endemic to Yunnan Province, China.</title>
        <authorList>
            <person name="Yang J."/>
            <person name="Wariss H.M."/>
            <person name="Tao L."/>
            <person name="Zhang R."/>
            <person name="Yun Q."/>
            <person name="Hollingsworth P."/>
            <person name="Dao Z."/>
            <person name="Luo G."/>
            <person name="Guo H."/>
            <person name="Ma Y."/>
            <person name="Sun W."/>
        </authorList>
    </citation>
    <scope>NUCLEOTIDE SEQUENCE [LARGE SCALE GENOMIC DNA]</scope>
    <source>
        <strain evidence="2">cv. Malutang</strain>
    </source>
</reference>
<protein>
    <submittedName>
        <fullName evidence="1">Uncharacterized protein</fullName>
    </submittedName>
</protein>
<dbReference type="Proteomes" id="UP000323000">
    <property type="component" value="Chromosome 2"/>
</dbReference>
<evidence type="ECO:0000313" key="1">
    <source>
        <dbReference type="EMBL" id="TXG68969.1"/>
    </source>
</evidence>
<comment type="caution">
    <text evidence="1">The sequence shown here is derived from an EMBL/GenBank/DDBJ whole genome shotgun (WGS) entry which is preliminary data.</text>
</comment>
<proteinExistence type="predicted"/>
<evidence type="ECO:0000313" key="2">
    <source>
        <dbReference type="Proteomes" id="UP000323000"/>
    </source>
</evidence>
<sequence>MADAIVSVVLDQLASIVRQQIEQEVTLSFNSSESNVRAQKEFASFEVVHLFMPTCSTPGVSIRRKEARRRCSRHFFLIGCVQKKRQIGSIGHDPITFLAFRSSLANHGFIRFTSDVLNVDIQILNQLVAARGIYQDLMATGFIDLTKLLEIHQENKRHLSDLSFIAWNATLNCQRQGAWLQNNYELDEAGGRTGQRDDPMDN</sequence>